<reference evidence="1" key="1">
    <citation type="submission" date="2018-05" db="EMBL/GenBank/DDBJ databases">
        <authorList>
            <person name="Lanie J.A."/>
            <person name="Ng W.-L."/>
            <person name="Kazmierczak K.M."/>
            <person name="Andrzejewski T.M."/>
            <person name="Davidsen T.M."/>
            <person name="Wayne K.J."/>
            <person name="Tettelin H."/>
            <person name="Glass J.I."/>
            <person name="Rusch D."/>
            <person name="Podicherti R."/>
            <person name="Tsui H.-C.T."/>
            <person name="Winkler M.E."/>
        </authorList>
    </citation>
    <scope>NUCLEOTIDE SEQUENCE</scope>
</reference>
<name>A0A382ZWB6_9ZZZZ</name>
<feature type="non-terminal residue" evidence="1">
    <location>
        <position position="1"/>
    </location>
</feature>
<accession>A0A382ZWB6</accession>
<protein>
    <submittedName>
        <fullName evidence="1">Uncharacterized protein</fullName>
    </submittedName>
</protein>
<organism evidence="1">
    <name type="scientific">marine metagenome</name>
    <dbReference type="NCBI Taxonomy" id="408172"/>
    <lineage>
        <taxon>unclassified sequences</taxon>
        <taxon>metagenomes</taxon>
        <taxon>ecological metagenomes</taxon>
    </lineage>
</organism>
<dbReference type="EMBL" id="UINC01186665">
    <property type="protein sequence ID" value="SVD98988.1"/>
    <property type="molecule type" value="Genomic_DNA"/>
</dbReference>
<dbReference type="AlphaFoldDB" id="A0A382ZWB6"/>
<sequence length="55" mass="5932">VGRGHHNAYHSLADSFKACVGNDTCYRIGWVEGDGVSEIKAAEQLTVDGDRILKA</sequence>
<gene>
    <name evidence="1" type="ORF">METZ01_LOCUS451842</name>
</gene>
<evidence type="ECO:0000313" key="1">
    <source>
        <dbReference type="EMBL" id="SVD98988.1"/>
    </source>
</evidence>
<proteinExistence type="predicted"/>